<keyword evidence="6 11" id="KW-0769">Symport</keyword>
<dbReference type="EMBL" id="SCWA01000002">
    <property type="protein sequence ID" value="TDL98730.1"/>
    <property type="molecule type" value="Genomic_DNA"/>
</dbReference>
<dbReference type="RefSeq" id="WP_133430992.1">
    <property type="nucleotide sequence ID" value="NZ_SCWA01000002.1"/>
</dbReference>
<evidence type="ECO:0000256" key="4">
    <source>
        <dbReference type="ARBA" id="ARBA00022538"/>
    </source>
</evidence>
<keyword evidence="9 11" id="KW-0406">Ion transport</keyword>
<dbReference type="HAMAP" id="MF_01522">
    <property type="entry name" value="Kup"/>
    <property type="match status" value="1"/>
</dbReference>
<dbReference type="PANTHER" id="PTHR30540:SF83">
    <property type="entry name" value="K+ POTASSIUM TRANSPORTER"/>
    <property type="match status" value="1"/>
</dbReference>
<comment type="similarity">
    <text evidence="11">Belongs to the HAK/KUP transporter (TC 2.A.72) family.</text>
</comment>
<feature type="transmembrane region" description="Helical" evidence="11">
    <location>
        <begin position="249"/>
        <end position="271"/>
    </location>
</feature>
<dbReference type="Pfam" id="PF02705">
    <property type="entry name" value="K_trans"/>
    <property type="match status" value="1"/>
</dbReference>
<dbReference type="PANTHER" id="PTHR30540">
    <property type="entry name" value="OSMOTIC STRESS POTASSIUM TRANSPORTER"/>
    <property type="match status" value="1"/>
</dbReference>
<feature type="transmembrane region" description="Helical" evidence="11">
    <location>
        <begin position="12"/>
        <end position="31"/>
    </location>
</feature>
<evidence type="ECO:0000313" key="15">
    <source>
        <dbReference type="Proteomes" id="UP000295310"/>
    </source>
</evidence>
<dbReference type="GO" id="GO:0005886">
    <property type="term" value="C:plasma membrane"/>
    <property type="evidence" value="ECO:0007669"/>
    <property type="project" value="UniProtKB-SubCell"/>
</dbReference>
<feature type="transmembrane region" description="Helical" evidence="11">
    <location>
        <begin position="403"/>
        <end position="426"/>
    </location>
</feature>
<dbReference type="InterPro" id="IPR023051">
    <property type="entry name" value="Kup"/>
</dbReference>
<feature type="transmembrane region" description="Helical" evidence="11">
    <location>
        <begin position="432"/>
        <end position="450"/>
    </location>
</feature>
<dbReference type="InterPro" id="IPR053952">
    <property type="entry name" value="K_trans_C"/>
</dbReference>
<evidence type="ECO:0000256" key="5">
    <source>
        <dbReference type="ARBA" id="ARBA00022692"/>
    </source>
</evidence>
<dbReference type="InterPro" id="IPR003855">
    <property type="entry name" value="K+_transporter"/>
</dbReference>
<accession>A0A4R6BFY4</accession>
<evidence type="ECO:0000256" key="8">
    <source>
        <dbReference type="ARBA" id="ARBA00022989"/>
    </source>
</evidence>
<keyword evidence="4 11" id="KW-0633">Potassium transport</keyword>
<keyword evidence="10 11" id="KW-0472">Membrane</keyword>
<sequence length="667" mass="75263">MKTENTSNRFKLAMMLVAIGIVYGDIGTSPLYVMKAVVETNGGMEAMTEQYIIGCLSLIIWTITLLTTIKYVLIAMRADNHGEGGIFSLYTLVRKRRNWLIVPAVIGGAALLADGILTPAVTVTSAIEGIQEIPGLKDSLLSEQKYILAIVITIITLIFFAQRFGTGSIGKIFGPFMLVWFSMLGIFGIFNLTTDLTVLRALNPLYGIEILFDDSNKMGLMILGTVFLATTGAEALYSDMGHVGKGAIYRTWPFVKLMLLLNYFGQCAWIIERVKTRDFKAGEVINPFFQIMPDSFIFIGVMIATGAAIIASQALISGSFTLVSEAIHLRLMPKVDIKYPSTIKGQMYIPSVTFFIWLLCIMVVLYFQTSVHMEAAYGLSITVTMMMSTILLWHYLIQRKHNAAIVTLVIGFFLMLEAAFFISSLAKFMHGGYIAVLISLAIALLMVIWYKGYQIKDRRTYDINIDLFKGQLEQLSQDKRFPKYATNLVYLSTTADMKMAEKQIFKSILDGIPKRADIYWIVNVKVSDQPFQVNYQIEDFGTDNVFKVQLILGFRMHQNVNLYIKQIAAMMLKKGCIAEQHRTYGTNPTLKLADFTYIILQDDLPIDAKIAWRDRLIVETKIFIKKFTASPIRWFELPSNEVHYETVPISMPVNKVPTIKQIKNMKK</sequence>
<feature type="transmembrane region" description="Helical" evidence="11">
    <location>
        <begin position="296"/>
        <end position="327"/>
    </location>
</feature>
<dbReference type="Proteomes" id="UP000295310">
    <property type="component" value="Unassembled WGS sequence"/>
</dbReference>
<evidence type="ECO:0000256" key="6">
    <source>
        <dbReference type="ARBA" id="ARBA00022847"/>
    </source>
</evidence>
<evidence type="ECO:0000256" key="1">
    <source>
        <dbReference type="ARBA" id="ARBA00004141"/>
    </source>
</evidence>
<keyword evidence="3 11" id="KW-1003">Cell membrane</keyword>
<evidence type="ECO:0000256" key="3">
    <source>
        <dbReference type="ARBA" id="ARBA00022475"/>
    </source>
</evidence>
<comment type="catalytic activity">
    <reaction evidence="11">
        <text>K(+)(in) + H(+)(in) = K(+)(out) + H(+)(out)</text>
        <dbReference type="Rhea" id="RHEA:28490"/>
        <dbReference type="ChEBI" id="CHEBI:15378"/>
        <dbReference type="ChEBI" id="CHEBI:29103"/>
    </reaction>
</comment>
<evidence type="ECO:0000256" key="2">
    <source>
        <dbReference type="ARBA" id="ARBA00022448"/>
    </source>
</evidence>
<feature type="domain" description="K+ potassium transporter integral membrane" evidence="12">
    <location>
        <begin position="15"/>
        <end position="462"/>
    </location>
</feature>
<dbReference type="OrthoDB" id="9805577at2"/>
<feature type="transmembrane region" description="Helical" evidence="11">
    <location>
        <begin position="375"/>
        <end position="396"/>
    </location>
</feature>
<comment type="function">
    <text evidence="11">Transport of potassium into the cell. Likely operates as a K(+):H(+) symporter.</text>
</comment>
<name>A0A4R6BFY4_9STAP</name>
<evidence type="ECO:0000256" key="11">
    <source>
        <dbReference type="HAMAP-Rule" id="MF_01522"/>
    </source>
</evidence>
<feature type="transmembrane region" description="Helical" evidence="11">
    <location>
        <begin position="146"/>
        <end position="164"/>
    </location>
</feature>
<comment type="subcellular location">
    <subcellularLocation>
        <location evidence="11">Cell membrane</location>
        <topology evidence="11">Multi-pass membrane protein</topology>
    </subcellularLocation>
    <subcellularLocation>
        <location evidence="1">Membrane</location>
        <topology evidence="1">Multi-pass membrane protein</topology>
    </subcellularLocation>
</comment>
<evidence type="ECO:0000259" key="12">
    <source>
        <dbReference type="Pfam" id="PF02705"/>
    </source>
</evidence>
<evidence type="ECO:0000313" key="14">
    <source>
        <dbReference type="EMBL" id="TDL98730.1"/>
    </source>
</evidence>
<organism evidence="14 15">
    <name type="scientific">Macrococcus brunensis</name>
    <dbReference type="NCBI Taxonomy" id="198483"/>
    <lineage>
        <taxon>Bacteria</taxon>
        <taxon>Bacillati</taxon>
        <taxon>Bacillota</taxon>
        <taxon>Bacilli</taxon>
        <taxon>Bacillales</taxon>
        <taxon>Staphylococcaceae</taxon>
        <taxon>Macrococcus</taxon>
    </lineage>
</organism>
<feature type="transmembrane region" description="Helical" evidence="11">
    <location>
        <begin position="99"/>
        <end position="126"/>
    </location>
</feature>
<keyword evidence="8 11" id="KW-1133">Transmembrane helix</keyword>
<keyword evidence="2 11" id="KW-0813">Transport</keyword>
<gene>
    <name evidence="11" type="primary">kup</name>
    <name evidence="14" type="ORF">ERX27_01165</name>
</gene>
<dbReference type="AlphaFoldDB" id="A0A4R6BFY4"/>
<feature type="transmembrane region" description="Helical" evidence="11">
    <location>
        <begin position="218"/>
        <end position="237"/>
    </location>
</feature>
<protein>
    <recommendedName>
        <fullName evidence="11">Probable potassium transport system protein Kup</fullName>
    </recommendedName>
</protein>
<dbReference type="GO" id="GO:0015293">
    <property type="term" value="F:symporter activity"/>
    <property type="evidence" value="ECO:0007669"/>
    <property type="project" value="UniProtKB-UniRule"/>
</dbReference>
<evidence type="ECO:0000256" key="9">
    <source>
        <dbReference type="ARBA" id="ARBA00023065"/>
    </source>
</evidence>
<feature type="transmembrane region" description="Helical" evidence="11">
    <location>
        <begin position="348"/>
        <end position="369"/>
    </location>
</feature>
<dbReference type="InterPro" id="IPR053951">
    <property type="entry name" value="K_trans_N"/>
</dbReference>
<comment type="caution">
    <text evidence="14">The sequence shown here is derived from an EMBL/GenBank/DDBJ whole genome shotgun (WGS) entry which is preliminary data.</text>
</comment>
<evidence type="ECO:0000256" key="7">
    <source>
        <dbReference type="ARBA" id="ARBA00022958"/>
    </source>
</evidence>
<feature type="transmembrane region" description="Helical" evidence="11">
    <location>
        <begin position="176"/>
        <end position="198"/>
    </location>
</feature>
<feature type="transmembrane region" description="Helical" evidence="11">
    <location>
        <begin position="51"/>
        <end position="73"/>
    </location>
</feature>
<evidence type="ECO:0000256" key="10">
    <source>
        <dbReference type="ARBA" id="ARBA00023136"/>
    </source>
</evidence>
<keyword evidence="15" id="KW-1185">Reference proteome</keyword>
<dbReference type="Pfam" id="PF22776">
    <property type="entry name" value="K_trans_C"/>
    <property type="match status" value="1"/>
</dbReference>
<keyword evidence="7 11" id="KW-0630">Potassium</keyword>
<dbReference type="GO" id="GO:0015079">
    <property type="term" value="F:potassium ion transmembrane transporter activity"/>
    <property type="evidence" value="ECO:0007669"/>
    <property type="project" value="UniProtKB-UniRule"/>
</dbReference>
<keyword evidence="5 11" id="KW-0812">Transmembrane</keyword>
<reference evidence="14 15" key="1">
    <citation type="submission" date="2019-01" db="EMBL/GenBank/DDBJ databases">
        <title>Draft genome sequences of the type strains of six Macrococcus species.</title>
        <authorList>
            <person name="Mazhar S."/>
            <person name="Altermann E."/>
            <person name="Hill C."/>
            <person name="Mcauliffe O."/>
        </authorList>
    </citation>
    <scope>NUCLEOTIDE SEQUENCE [LARGE SCALE GENOMIC DNA]</scope>
    <source>
        <strain evidence="14 15">CCM4811</strain>
    </source>
</reference>
<feature type="domain" description="K+ potassium transporter C-terminal" evidence="13">
    <location>
        <begin position="487"/>
        <end position="643"/>
    </location>
</feature>
<proteinExistence type="inferred from homology"/>
<evidence type="ECO:0000259" key="13">
    <source>
        <dbReference type="Pfam" id="PF22776"/>
    </source>
</evidence>